<dbReference type="Pfam" id="PF00294">
    <property type="entry name" value="PfkB"/>
    <property type="match status" value="2"/>
</dbReference>
<dbReference type="Proteomes" id="UP000256269">
    <property type="component" value="Unassembled WGS sequence"/>
</dbReference>
<accession>A0A3E0IA53</accession>
<evidence type="ECO:0000313" key="5">
    <source>
        <dbReference type="Proteomes" id="UP000256269"/>
    </source>
</evidence>
<keyword evidence="2 4" id="KW-0418">Kinase</keyword>
<organism evidence="4 5">
    <name type="scientific">Kutzneria buriramensis</name>
    <dbReference type="NCBI Taxonomy" id="1045776"/>
    <lineage>
        <taxon>Bacteria</taxon>
        <taxon>Bacillati</taxon>
        <taxon>Actinomycetota</taxon>
        <taxon>Actinomycetes</taxon>
        <taxon>Pseudonocardiales</taxon>
        <taxon>Pseudonocardiaceae</taxon>
        <taxon>Kutzneria</taxon>
    </lineage>
</organism>
<reference evidence="4 5" key="1">
    <citation type="submission" date="2018-08" db="EMBL/GenBank/DDBJ databases">
        <title>Genomic Encyclopedia of Archaeal and Bacterial Type Strains, Phase II (KMG-II): from individual species to whole genera.</title>
        <authorList>
            <person name="Goeker M."/>
        </authorList>
    </citation>
    <scope>NUCLEOTIDE SEQUENCE [LARGE SCALE GENOMIC DNA]</scope>
    <source>
        <strain evidence="4 5">DSM 45791</strain>
    </source>
</reference>
<comment type="caution">
    <text evidence="4">The sequence shown here is derived from an EMBL/GenBank/DDBJ whole genome shotgun (WGS) entry which is preliminary data.</text>
</comment>
<dbReference type="AlphaFoldDB" id="A0A3E0IA53"/>
<evidence type="ECO:0000259" key="3">
    <source>
        <dbReference type="Pfam" id="PF00294"/>
    </source>
</evidence>
<sequence>MTRILLAGLCTVDVVQRVGEIPAAGEKVQSETVALAAGGPAANAAVAVAALGGIPTLLTALGAHPLALLALRDLDDHGVTVVDLLPAKQDPPTVSAVTVRDRDGERTVVSHNAAGTTISPPVEILEADAVLVDGHHPALALRVAKASAPVVLDAGSFKDVHEELLPLVDVCACSASYPLSTKELHDRGVPVVVRTHGPRAVEWSCEGRIGEVFAQRVAARDTSGAGDVWHGALTFGIGRLGHVPTPHELPGLIDLANRVAGIKVRHVGPRGWVDEVRGGTW</sequence>
<keyword evidence="1" id="KW-0808">Transferase</keyword>
<dbReference type="PANTHER" id="PTHR42774">
    <property type="entry name" value="PHOSPHOTRANSFERASE SYSTEM TRANSPORT PROTEIN"/>
    <property type="match status" value="1"/>
</dbReference>
<protein>
    <submittedName>
        <fullName evidence="4">Sugar/nucleoside kinase (Ribokinase family)</fullName>
    </submittedName>
</protein>
<dbReference type="EMBL" id="QUNO01000001">
    <property type="protein sequence ID" value="REH55025.1"/>
    <property type="molecule type" value="Genomic_DNA"/>
</dbReference>
<evidence type="ECO:0000256" key="1">
    <source>
        <dbReference type="ARBA" id="ARBA00022679"/>
    </source>
</evidence>
<dbReference type="SUPFAM" id="SSF53613">
    <property type="entry name" value="Ribokinase-like"/>
    <property type="match status" value="1"/>
</dbReference>
<feature type="domain" description="Carbohydrate kinase PfkB" evidence="3">
    <location>
        <begin position="182"/>
        <end position="270"/>
    </location>
</feature>
<dbReference type="Gene3D" id="3.40.1190.20">
    <property type="match status" value="1"/>
</dbReference>
<dbReference type="PANTHER" id="PTHR42774:SF3">
    <property type="entry name" value="KETOHEXOKINASE"/>
    <property type="match status" value="1"/>
</dbReference>
<dbReference type="InterPro" id="IPR011611">
    <property type="entry name" value="PfkB_dom"/>
</dbReference>
<dbReference type="InterPro" id="IPR029056">
    <property type="entry name" value="Ribokinase-like"/>
</dbReference>
<gene>
    <name evidence="4" type="ORF">BCF44_10141</name>
</gene>
<evidence type="ECO:0000313" key="4">
    <source>
        <dbReference type="EMBL" id="REH55025.1"/>
    </source>
</evidence>
<dbReference type="GO" id="GO:0016301">
    <property type="term" value="F:kinase activity"/>
    <property type="evidence" value="ECO:0007669"/>
    <property type="project" value="UniProtKB-KW"/>
</dbReference>
<name>A0A3E0IA53_9PSEU</name>
<keyword evidence="5" id="KW-1185">Reference proteome</keyword>
<evidence type="ECO:0000256" key="2">
    <source>
        <dbReference type="ARBA" id="ARBA00022777"/>
    </source>
</evidence>
<dbReference type="PRINTS" id="PR00990">
    <property type="entry name" value="RIBOKINASE"/>
</dbReference>
<proteinExistence type="predicted"/>
<dbReference type="InterPro" id="IPR052562">
    <property type="entry name" value="Ketohexokinase-related"/>
</dbReference>
<dbReference type="InterPro" id="IPR002139">
    <property type="entry name" value="Ribo/fructo_kinase"/>
</dbReference>
<feature type="domain" description="Carbohydrate kinase PfkB" evidence="3">
    <location>
        <begin position="1"/>
        <end position="173"/>
    </location>
</feature>